<feature type="binding site" evidence="9">
    <location>
        <position position="186"/>
    </location>
    <ligand>
        <name>anthranilate</name>
        <dbReference type="ChEBI" id="CHEBI:16567"/>
        <label>2</label>
    </ligand>
</feature>
<evidence type="ECO:0000256" key="4">
    <source>
        <dbReference type="ARBA" id="ARBA00022679"/>
    </source>
</evidence>
<dbReference type="NCBIfam" id="TIGR01245">
    <property type="entry name" value="trpD"/>
    <property type="match status" value="1"/>
</dbReference>
<keyword evidence="13" id="KW-1185">Reference proteome</keyword>
<dbReference type="PANTHER" id="PTHR43285:SF2">
    <property type="entry name" value="ANTHRANILATE PHOSPHORIBOSYLTRANSFERASE"/>
    <property type="match status" value="1"/>
</dbReference>
<comment type="caution">
    <text evidence="12">The sequence shown here is derived from an EMBL/GenBank/DDBJ whole genome shotgun (WGS) entry which is preliminary data.</text>
</comment>
<dbReference type="EC" id="2.4.2.18" evidence="9"/>
<evidence type="ECO:0000313" key="12">
    <source>
        <dbReference type="EMBL" id="RAN34363.1"/>
    </source>
</evidence>
<keyword evidence="6 9" id="KW-0057">Aromatic amino acid biosynthesis</keyword>
<protein>
    <recommendedName>
        <fullName evidence="9">Anthranilate phosphoribosyltransferase</fullName>
        <ecNumber evidence="9">2.4.2.18</ecNumber>
    </recommendedName>
</protein>
<keyword evidence="2 9" id="KW-0028">Amino-acid biosynthesis</keyword>
<feature type="domain" description="Glycosyl transferase family 3" evidence="10">
    <location>
        <begin position="93"/>
        <end position="343"/>
    </location>
</feature>
<feature type="binding site" evidence="9">
    <location>
        <position position="131"/>
    </location>
    <ligand>
        <name>anthranilate</name>
        <dbReference type="ChEBI" id="CHEBI:16567"/>
        <label>1</label>
    </ligand>
</feature>
<organism evidence="12 13">
    <name type="scientific">Hyphomonas pacifica</name>
    <dbReference type="NCBI Taxonomy" id="1280941"/>
    <lineage>
        <taxon>Bacteria</taxon>
        <taxon>Pseudomonadati</taxon>
        <taxon>Pseudomonadota</taxon>
        <taxon>Alphaproteobacteria</taxon>
        <taxon>Hyphomonadales</taxon>
        <taxon>Hyphomonadaceae</taxon>
        <taxon>Hyphomonas</taxon>
    </lineage>
</organism>
<dbReference type="HAMAP" id="MF_00211">
    <property type="entry name" value="TrpD"/>
    <property type="match status" value="1"/>
</dbReference>
<dbReference type="Pfam" id="PF02885">
    <property type="entry name" value="Glycos_trans_3N"/>
    <property type="match status" value="1"/>
</dbReference>
<feature type="binding site" evidence="9">
    <location>
        <position position="246"/>
    </location>
    <ligand>
        <name>Mg(2+)</name>
        <dbReference type="ChEBI" id="CHEBI:18420"/>
        <label>2</label>
    </ligand>
</feature>
<comment type="pathway">
    <text evidence="1 9">Amino-acid biosynthesis; L-tryptophan biosynthesis; L-tryptophan from chorismate: step 2/5.</text>
</comment>
<dbReference type="Gene3D" id="3.40.1030.10">
    <property type="entry name" value="Nucleoside phosphorylase/phosphoribosyltransferase catalytic domain"/>
    <property type="match status" value="1"/>
</dbReference>
<proteinExistence type="inferred from homology"/>
<evidence type="ECO:0000259" key="10">
    <source>
        <dbReference type="Pfam" id="PF00591"/>
    </source>
</evidence>
<comment type="cofactor">
    <cofactor evidence="9">
        <name>Mg(2+)</name>
        <dbReference type="ChEBI" id="CHEBI:18420"/>
    </cofactor>
    <text evidence="9">Binds 2 magnesium ions per monomer.</text>
</comment>
<dbReference type="InterPro" id="IPR017459">
    <property type="entry name" value="Glycosyl_Trfase_fam3_N_dom"/>
</dbReference>
<dbReference type="InterPro" id="IPR005940">
    <property type="entry name" value="Anthranilate_Pribosyl_Tfrase"/>
</dbReference>
<evidence type="ECO:0000313" key="13">
    <source>
        <dbReference type="Proteomes" id="UP000249123"/>
    </source>
</evidence>
<dbReference type="GO" id="GO:0005829">
    <property type="term" value="C:cytosol"/>
    <property type="evidence" value="ECO:0007669"/>
    <property type="project" value="TreeGrafter"/>
</dbReference>
<dbReference type="SUPFAM" id="SSF52418">
    <property type="entry name" value="Nucleoside phosphorylase/phosphoribosyltransferase catalytic domain"/>
    <property type="match status" value="1"/>
</dbReference>
<reference evidence="12 13" key="1">
    <citation type="submission" date="2013-04" db="EMBL/GenBank/DDBJ databases">
        <title>Hyphomonas sp. T24B3 Genome Sequencing.</title>
        <authorList>
            <person name="Lai Q."/>
            <person name="Shao Z."/>
        </authorList>
    </citation>
    <scope>NUCLEOTIDE SEQUENCE [LARGE SCALE GENOMIC DNA]</scope>
    <source>
        <strain evidence="12 13">T24B3</strain>
    </source>
</reference>
<feature type="binding site" evidence="9">
    <location>
        <position position="245"/>
    </location>
    <ligand>
        <name>Mg(2+)</name>
        <dbReference type="ChEBI" id="CHEBI:18420"/>
        <label>2</label>
    </ligand>
</feature>
<dbReference type="InterPro" id="IPR035902">
    <property type="entry name" value="Nuc_phospho_transferase"/>
</dbReference>
<comment type="similarity">
    <text evidence="8">In the C-terminal section; belongs to the anthranilate phosphoribosyltransferase family.</text>
</comment>
<comment type="caution">
    <text evidence="9">Lacks conserved residue(s) required for the propagation of feature annotation.</text>
</comment>
<evidence type="ECO:0000256" key="8">
    <source>
        <dbReference type="ARBA" id="ARBA00061188"/>
    </source>
</evidence>
<sequence length="360" mass="37907">MPAATYAPADAIQSHDMSAETSLTIALKALARRQPLDRQMLEDAFDMLLSGEAAPEEIGAFLMGLTVRGETADELSAGATIMRQHARKVHVEGPVLDTCGTGGLTWKSLNTSTASALVIAACGGRVAKHGNRSVPPKSGSADVLEALGVNLEIDEETFRTCLDGAGVAFLYARTHHSAMRHVAPVRSKLGIRTIFNLLGPLSNPANAEYQVLGVPAAEWVRPMAETLNRLGTKRAWVVHGMDGIDEISIAGTTKVCEVMGGELREFEITPADAGLDTSPLSTLEGSSVQENALALTELLDGHEGPFRDVVLLNAAAGLHVFGKAETLKDGVAMAAGAIDTGRARDTLRKLVALSNGQTPE</sequence>
<evidence type="ECO:0000256" key="5">
    <source>
        <dbReference type="ARBA" id="ARBA00022822"/>
    </source>
</evidence>
<feature type="binding site" evidence="9">
    <location>
        <position position="108"/>
    </location>
    <ligand>
        <name>5-phospho-alpha-D-ribose 1-diphosphate</name>
        <dbReference type="ChEBI" id="CHEBI:58017"/>
    </ligand>
</feature>
<dbReference type="STRING" id="1280941.HY2_01710"/>
<dbReference type="UniPathway" id="UPA00035">
    <property type="reaction ID" value="UER00041"/>
</dbReference>
<feature type="binding site" evidence="9">
    <location>
        <position position="100"/>
    </location>
    <ligand>
        <name>5-phospho-alpha-D-ribose 1-diphosphate</name>
        <dbReference type="ChEBI" id="CHEBI:58017"/>
    </ligand>
</feature>
<feature type="binding site" evidence="9">
    <location>
        <position position="112"/>
    </location>
    <ligand>
        <name>Mg(2+)</name>
        <dbReference type="ChEBI" id="CHEBI:18420"/>
        <label>1</label>
    </ligand>
</feature>
<dbReference type="PANTHER" id="PTHR43285">
    <property type="entry name" value="ANTHRANILATE PHOSPHORIBOSYLTRANSFERASE"/>
    <property type="match status" value="1"/>
</dbReference>
<dbReference type="InterPro" id="IPR036320">
    <property type="entry name" value="Glycosyl_Trfase_fam3_N_dom_sf"/>
</dbReference>
<dbReference type="GO" id="GO:0000287">
    <property type="term" value="F:magnesium ion binding"/>
    <property type="evidence" value="ECO:0007669"/>
    <property type="project" value="UniProtKB-UniRule"/>
</dbReference>
<name>A0A062U532_9PROT</name>
<keyword evidence="5 9" id="KW-0822">Tryptophan biosynthesis</keyword>
<feature type="domain" description="Glycosyl transferase family 3 N-terminal" evidence="11">
    <location>
        <begin position="26"/>
        <end position="86"/>
    </location>
</feature>
<feature type="binding site" evidence="9">
    <location>
        <position position="140"/>
    </location>
    <ligand>
        <name>5-phospho-alpha-D-ribose 1-diphosphate</name>
        <dbReference type="ChEBI" id="CHEBI:58017"/>
    </ligand>
</feature>
<evidence type="ECO:0000256" key="7">
    <source>
        <dbReference type="ARBA" id="ARBA00052328"/>
    </source>
</evidence>
<comment type="subunit">
    <text evidence="9">Homodimer.</text>
</comment>
<dbReference type="Gene3D" id="1.20.970.10">
    <property type="entry name" value="Transferase, Pyrimidine Nucleoside Phosphorylase, Chain C"/>
    <property type="match status" value="1"/>
</dbReference>
<keyword evidence="3 9" id="KW-0328">Glycosyltransferase</keyword>
<evidence type="ECO:0000256" key="9">
    <source>
        <dbReference type="HAMAP-Rule" id="MF_00211"/>
    </source>
</evidence>
<keyword evidence="9" id="KW-0460">Magnesium</keyword>
<evidence type="ECO:0000256" key="1">
    <source>
        <dbReference type="ARBA" id="ARBA00004907"/>
    </source>
</evidence>
<keyword evidence="4 9" id="KW-0808">Transferase</keyword>
<dbReference type="eggNOG" id="COG0547">
    <property type="taxonomic scope" value="Bacteria"/>
</dbReference>
<comment type="function">
    <text evidence="9">Catalyzes the transfer of the phosphoribosyl group of 5-phosphorylribose-1-pyrophosphate (PRPP) to anthranilate to yield N-(5'-phosphoribosyl)-anthranilate (PRA).</text>
</comment>
<evidence type="ECO:0000256" key="3">
    <source>
        <dbReference type="ARBA" id="ARBA00022676"/>
    </source>
</evidence>
<dbReference type="AlphaFoldDB" id="A0A062U532"/>
<keyword evidence="9" id="KW-0479">Metal-binding</keyword>
<evidence type="ECO:0000256" key="2">
    <source>
        <dbReference type="ARBA" id="ARBA00022605"/>
    </source>
</evidence>
<dbReference type="GO" id="GO:0000162">
    <property type="term" value="P:L-tryptophan biosynthetic process"/>
    <property type="evidence" value="ECO:0007669"/>
    <property type="project" value="UniProtKB-UniRule"/>
</dbReference>
<comment type="catalytic activity">
    <reaction evidence="7 9">
        <text>N-(5-phospho-beta-D-ribosyl)anthranilate + diphosphate = 5-phospho-alpha-D-ribose 1-diphosphate + anthranilate</text>
        <dbReference type="Rhea" id="RHEA:11768"/>
        <dbReference type="ChEBI" id="CHEBI:16567"/>
        <dbReference type="ChEBI" id="CHEBI:18277"/>
        <dbReference type="ChEBI" id="CHEBI:33019"/>
        <dbReference type="ChEBI" id="CHEBI:58017"/>
        <dbReference type="EC" id="2.4.2.18"/>
    </reaction>
</comment>
<dbReference type="Pfam" id="PF00591">
    <property type="entry name" value="Glycos_transf_3"/>
    <property type="match status" value="1"/>
</dbReference>
<feature type="binding site" evidence="9">
    <location>
        <position position="246"/>
    </location>
    <ligand>
        <name>Mg(2+)</name>
        <dbReference type="ChEBI" id="CHEBI:18420"/>
        <label>1</label>
    </ligand>
</feature>
<comment type="similarity">
    <text evidence="9">Belongs to the anthranilate phosphoribosyltransferase family.</text>
</comment>
<evidence type="ECO:0000256" key="6">
    <source>
        <dbReference type="ARBA" id="ARBA00023141"/>
    </source>
</evidence>
<feature type="binding site" evidence="9">
    <location>
        <begin position="110"/>
        <end position="113"/>
    </location>
    <ligand>
        <name>5-phospho-alpha-D-ribose 1-diphosphate</name>
        <dbReference type="ChEBI" id="CHEBI:58017"/>
    </ligand>
</feature>
<dbReference type="FunFam" id="3.40.1030.10:FF:000002">
    <property type="entry name" value="Anthranilate phosphoribosyltransferase"/>
    <property type="match status" value="1"/>
</dbReference>
<dbReference type="GO" id="GO:0004048">
    <property type="term" value="F:anthranilate phosphoribosyltransferase activity"/>
    <property type="evidence" value="ECO:0007669"/>
    <property type="project" value="UniProtKB-UniRule"/>
</dbReference>
<dbReference type="Proteomes" id="UP000249123">
    <property type="component" value="Unassembled WGS sequence"/>
</dbReference>
<accession>A0A062U532</accession>
<evidence type="ECO:0000259" key="11">
    <source>
        <dbReference type="Pfam" id="PF02885"/>
    </source>
</evidence>
<gene>
    <name evidence="9" type="primary">trpD</name>
    <name evidence="12" type="ORF">HY3_01795</name>
</gene>
<dbReference type="InterPro" id="IPR000312">
    <property type="entry name" value="Glycosyl_Trfase_fam3"/>
</dbReference>
<dbReference type="SUPFAM" id="SSF47648">
    <property type="entry name" value="Nucleoside phosphorylase/phosphoribosyltransferase N-terminal domain"/>
    <property type="match status" value="1"/>
</dbReference>
<feature type="binding site" evidence="9">
    <location>
        <position position="100"/>
    </location>
    <ligand>
        <name>anthranilate</name>
        <dbReference type="ChEBI" id="CHEBI:16567"/>
        <label>1</label>
    </ligand>
</feature>
<dbReference type="EMBL" id="AWFB01000012">
    <property type="protein sequence ID" value="RAN34363.1"/>
    <property type="molecule type" value="Genomic_DNA"/>
</dbReference>